<proteinExistence type="predicted"/>
<dbReference type="InterPro" id="IPR016024">
    <property type="entry name" value="ARM-type_fold"/>
</dbReference>
<comment type="caution">
    <text evidence="1">The sequence shown here is derived from an EMBL/GenBank/DDBJ whole genome shotgun (WGS) entry which is preliminary data.</text>
</comment>
<dbReference type="OrthoDB" id="3661251at2"/>
<dbReference type="EMBL" id="ACJN02000002">
    <property type="protein sequence ID" value="EFI35109.1"/>
    <property type="molecule type" value="Genomic_DNA"/>
</dbReference>
<accession>D6SQT3</accession>
<dbReference type="GO" id="GO:0016829">
    <property type="term" value="F:lyase activity"/>
    <property type="evidence" value="ECO:0007669"/>
    <property type="project" value="UniProtKB-KW"/>
</dbReference>
<dbReference type="GO" id="GO:0016491">
    <property type="term" value="F:oxidoreductase activity"/>
    <property type="evidence" value="ECO:0007669"/>
    <property type="project" value="TreeGrafter"/>
</dbReference>
<dbReference type="Proteomes" id="UP000005496">
    <property type="component" value="Unassembled WGS sequence"/>
</dbReference>
<dbReference type="AlphaFoldDB" id="D6SQT3"/>
<gene>
    <name evidence="1" type="ORF">Dthio_PD2503</name>
</gene>
<dbReference type="Pfam" id="PF13646">
    <property type="entry name" value="HEAT_2"/>
    <property type="match status" value="4"/>
</dbReference>
<keyword evidence="1" id="KW-0456">Lyase</keyword>
<evidence type="ECO:0000313" key="2">
    <source>
        <dbReference type="Proteomes" id="UP000005496"/>
    </source>
</evidence>
<dbReference type="eggNOG" id="COG1413">
    <property type="taxonomic scope" value="Bacteria"/>
</dbReference>
<keyword evidence="2" id="KW-1185">Reference proteome</keyword>
<dbReference type="RefSeq" id="WP_008870423.1">
    <property type="nucleotide sequence ID" value="NZ_ACJN02000002.1"/>
</dbReference>
<dbReference type="SMART" id="SM00567">
    <property type="entry name" value="EZ_HEAT"/>
    <property type="match status" value="12"/>
</dbReference>
<organism evidence="1 2">
    <name type="scientific">Desulfonatronospira thiodismutans ASO3-1</name>
    <dbReference type="NCBI Taxonomy" id="555779"/>
    <lineage>
        <taxon>Bacteria</taxon>
        <taxon>Pseudomonadati</taxon>
        <taxon>Thermodesulfobacteriota</taxon>
        <taxon>Desulfovibrionia</taxon>
        <taxon>Desulfovibrionales</taxon>
        <taxon>Desulfonatronovibrionaceae</taxon>
        <taxon>Desulfonatronospira</taxon>
    </lineage>
</organism>
<dbReference type="InterPro" id="IPR004155">
    <property type="entry name" value="PBS_lyase_HEAT"/>
</dbReference>
<dbReference type="PANTHER" id="PTHR12697">
    <property type="entry name" value="PBS LYASE HEAT-LIKE PROTEIN"/>
    <property type="match status" value="1"/>
</dbReference>
<dbReference type="SUPFAM" id="SSF48371">
    <property type="entry name" value="ARM repeat"/>
    <property type="match status" value="3"/>
</dbReference>
<dbReference type="InterPro" id="IPR011989">
    <property type="entry name" value="ARM-like"/>
</dbReference>
<name>D6SQT3_9BACT</name>
<evidence type="ECO:0000313" key="1">
    <source>
        <dbReference type="EMBL" id="EFI35109.1"/>
    </source>
</evidence>
<sequence length="645" mass="71503">MHQDQQEILRLLQSENQADQREGAFLARDIKLAAAVPHLVELLQSRSIGVQEASDMALRKIGGAGSVNALIPLLSSDSPPVRNLAMDILRHIGHQDMDALLGLLKNEDPDLRIFAADILGSTRSYLAVSPLCELLLKDPEVNVRYQAAVSLGDLGRSGATECLNRAFMDEEWVQYAVVEALSKLRDESSVKVLIQALGNSSELVCSMIVDALGEMGNIKSVPMLLKRMEDSPAALRNKIVKAVIKILGGKALTFLSNKEKEKLHEYLLAAVNDDETDIQDAAILGLGYVGQERATRKILERATRMDPEHEEDRLNRAQQSLVSIGCNESLVEGLFSDDETLSLLAVKALGSIGGNEAVTNLMSAFPRKHRDLQREIAWVLHDCAGWEARDFFVQILREHQDGDVLKAGLGFIGNRLQDEDSVFVLMGFLEHPWDDVKETALEAVLSIGGDKVLEHFQNMLTSREIIHRVMAVYAMGKLGAASSLESLSRALGDEAYEVRKIALEALGHICPEDRNVLPLVVQALQDENREVRRGVVELLDECPHPDTHFYLLKALEDPDEWVRVRVIEALGRNRVKEHIPEMLSIWERSSQLVKIKIVEALGSIGGQTAFRSLLDILDYGDPEIQDAAERALDKLQEQGTEQGQE</sequence>
<dbReference type="Gene3D" id="1.25.10.10">
    <property type="entry name" value="Leucine-rich Repeat Variant"/>
    <property type="match status" value="4"/>
</dbReference>
<reference evidence="1" key="1">
    <citation type="submission" date="2010-05" db="EMBL/GenBank/DDBJ databases">
        <title>The draft genome of Desulfonatronospira thiodismutans ASO3-1.</title>
        <authorList>
            <consortium name="US DOE Joint Genome Institute (JGI-PGF)"/>
            <person name="Lucas S."/>
            <person name="Copeland A."/>
            <person name="Lapidus A."/>
            <person name="Cheng J.-F."/>
            <person name="Bruce D."/>
            <person name="Goodwin L."/>
            <person name="Pitluck S."/>
            <person name="Chertkov O."/>
            <person name="Brettin T."/>
            <person name="Detter J.C."/>
            <person name="Han C."/>
            <person name="Land M.L."/>
            <person name="Hauser L."/>
            <person name="Kyrpides N."/>
            <person name="Mikhailova N."/>
            <person name="Muyzer G."/>
            <person name="Woyke T."/>
        </authorList>
    </citation>
    <scope>NUCLEOTIDE SEQUENCE [LARGE SCALE GENOMIC DNA]</scope>
    <source>
        <strain evidence="1">ASO3-1</strain>
    </source>
</reference>
<dbReference type="PANTHER" id="PTHR12697:SF5">
    <property type="entry name" value="DEOXYHYPUSINE HYDROXYLASE"/>
    <property type="match status" value="1"/>
</dbReference>
<protein>
    <submittedName>
        <fullName evidence="1">PBS lyase HEAT domain protein repeat-containing protein</fullName>
    </submittedName>
</protein>